<dbReference type="EMBL" id="JAWDJW010006453">
    <property type="protein sequence ID" value="KAK3064671.1"/>
    <property type="molecule type" value="Genomic_DNA"/>
</dbReference>
<dbReference type="Proteomes" id="UP001186974">
    <property type="component" value="Unassembled WGS sequence"/>
</dbReference>
<keyword evidence="2" id="KW-1185">Reference proteome</keyword>
<reference evidence="1" key="1">
    <citation type="submission" date="2024-09" db="EMBL/GenBank/DDBJ databases">
        <title>Black Yeasts Isolated from many extreme environments.</title>
        <authorList>
            <person name="Coleine C."/>
            <person name="Stajich J.E."/>
            <person name="Selbmann L."/>
        </authorList>
    </citation>
    <scope>NUCLEOTIDE SEQUENCE</scope>
    <source>
        <strain evidence="1">CCFEE 5737</strain>
    </source>
</reference>
<organism evidence="1 2">
    <name type="scientific">Coniosporium uncinatum</name>
    <dbReference type="NCBI Taxonomy" id="93489"/>
    <lineage>
        <taxon>Eukaryota</taxon>
        <taxon>Fungi</taxon>
        <taxon>Dikarya</taxon>
        <taxon>Ascomycota</taxon>
        <taxon>Pezizomycotina</taxon>
        <taxon>Dothideomycetes</taxon>
        <taxon>Dothideomycetes incertae sedis</taxon>
        <taxon>Coniosporium</taxon>
    </lineage>
</organism>
<sequence>MAYSDDGYDESDGLEDTGITVPEPPNGLDGLSFPHKATLNLNADYQPSWDGGEAFREFYQNWRDAIVVTFDVRPGELEYEYLEDDKNKVIYFRCNVKKVLAGYIKYKYDGEKESGNGILTMVNFKARLQLKRLNMGGTTKGDNPRQAGKHGEGMDIAILVMRRGPNNYSVRFLSNSTYWNAHFDERKNLFVKLTRPKERTLAEHRARFYNCGRQGLPRSLEPNIWEDVCVEIGSERKRKDELGWPSTSRKIPVQKFRAWLKFALDVNPPRRMIKTTAGDLILEPSHAGNLYLKGLLLPDSASSGNAYQMGYNLHKGQTNRDRGRLTNAKQEAEQIAWIWSAALGQNSSVVEQDKCWTSIFPSFKTVAVLLRMFTLPDITLLKKWRRSSGND</sequence>
<proteinExistence type="predicted"/>
<protein>
    <submittedName>
        <fullName evidence="1">Uncharacterized protein</fullName>
    </submittedName>
</protein>
<gene>
    <name evidence="1" type="ORF">LTS18_005049</name>
</gene>
<evidence type="ECO:0000313" key="1">
    <source>
        <dbReference type="EMBL" id="KAK3064671.1"/>
    </source>
</evidence>
<evidence type="ECO:0000313" key="2">
    <source>
        <dbReference type="Proteomes" id="UP001186974"/>
    </source>
</evidence>
<name>A0ACC3DB41_9PEZI</name>
<comment type="caution">
    <text evidence="1">The sequence shown here is derived from an EMBL/GenBank/DDBJ whole genome shotgun (WGS) entry which is preliminary data.</text>
</comment>
<accession>A0ACC3DB41</accession>